<evidence type="ECO:0000256" key="5">
    <source>
        <dbReference type="RuleBase" id="RU363094"/>
    </source>
</evidence>
<comment type="caution">
    <text evidence="7">The sequence shown here is derived from an EMBL/GenBank/DDBJ whole genome shotgun (WGS) entry which is preliminary data.</text>
</comment>
<accession>A0A6N7EU35</accession>
<dbReference type="AlphaFoldDB" id="A0A6N7EU35"/>
<dbReference type="RefSeq" id="WP_152810345.1">
    <property type="nucleotide sequence ID" value="NZ_WHNW01000006.1"/>
</dbReference>
<comment type="function">
    <text evidence="5">Acetylates the N-terminal alanine of ribosomal protein bS18.</text>
</comment>
<sequence length="151" mass="17340">MTEVHLRTAEPSDLLALLALEETCFSPADGKLTKRAFKYHLQHPRNQLVIAYNDQQLVLGYVLVLVKKDAWRLYSLAVHANYRKQGIAKLLLMHIIKNASEKHVNYLTLEVRESNQTAIALYQSLGFRCKTRLPDYYIDASGLRMQLSLKP</sequence>
<evidence type="ECO:0000256" key="4">
    <source>
        <dbReference type="ARBA" id="ARBA00023315"/>
    </source>
</evidence>
<dbReference type="Gene3D" id="3.40.630.30">
    <property type="match status" value="1"/>
</dbReference>
<dbReference type="InParanoid" id="A0A6N7EU35"/>
<comment type="similarity">
    <text evidence="1 5">Belongs to the acetyltransferase family. RimI subfamily.</text>
</comment>
<feature type="domain" description="N-acetyltransferase" evidence="6">
    <location>
        <begin position="4"/>
        <end position="150"/>
    </location>
</feature>
<comment type="catalytic activity">
    <reaction evidence="5">
        <text>N-terminal L-alanyl-[ribosomal protein bS18] + acetyl-CoA = N-terminal N(alpha)-acetyl-L-alanyl-[ribosomal protein bS18] + CoA + H(+)</text>
        <dbReference type="Rhea" id="RHEA:43756"/>
        <dbReference type="Rhea" id="RHEA-COMP:10676"/>
        <dbReference type="Rhea" id="RHEA-COMP:10677"/>
        <dbReference type="ChEBI" id="CHEBI:15378"/>
        <dbReference type="ChEBI" id="CHEBI:57287"/>
        <dbReference type="ChEBI" id="CHEBI:57288"/>
        <dbReference type="ChEBI" id="CHEBI:64718"/>
        <dbReference type="ChEBI" id="CHEBI:83683"/>
        <dbReference type="EC" id="2.3.1.266"/>
    </reaction>
</comment>
<organism evidence="7 8">
    <name type="scientific">Ostreibacterium oceani</name>
    <dbReference type="NCBI Taxonomy" id="2654998"/>
    <lineage>
        <taxon>Bacteria</taxon>
        <taxon>Pseudomonadati</taxon>
        <taxon>Pseudomonadota</taxon>
        <taxon>Gammaproteobacteria</taxon>
        <taxon>Cardiobacteriales</taxon>
        <taxon>Ostreibacteriaceae</taxon>
        <taxon>Ostreibacterium</taxon>
    </lineage>
</organism>
<evidence type="ECO:0000256" key="2">
    <source>
        <dbReference type="ARBA" id="ARBA00022490"/>
    </source>
</evidence>
<evidence type="ECO:0000313" key="8">
    <source>
        <dbReference type="Proteomes" id="UP000471298"/>
    </source>
</evidence>
<dbReference type="PANTHER" id="PTHR43420">
    <property type="entry name" value="ACETYLTRANSFERASE"/>
    <property type="match status" value="1"/>
</dbReference>
<keyword evidence="8" id="KW-1185">Reference proteome</keyword>
<dbReference type="GO" id="GO:0008999">
    <property type="term" value="F:protein-N-terminal-alanine acetyltransferase activity"/>
    <property type="evidence" value="ECO:0007669"/>
    <property type="project" value="UniProtKB-EC"/>
</dbReference>
<evidence type="ECO:0000313" key="7">
    <source>
        <dbReference type="EMBL" id="MPV86344.1"/>
    </source>
</evidence>
<dbReference type="SUPFAM" id="SSF55729">
    <property type="entry name" value="Acyl-CoA N-acyltransferases (Nat)"/>
    <property type="match status" value="1"/>
</dbReference>
<dbReference type="EC" id="2.3.1.266" evidence="5"/>
<dbReference type="EMBL" id="WHNW01000006">
    <property type="protein sequence ID" value="MPV86344.1"/>
    <property type="molecule type" value="Genomic_DNA"/>
</dbReference>
<keyword evidence="4" id="KW-0012">Acyltransferase</keyword>
<dbReference type="InterPro" id="IPR050680">
    <property type="entry name" value="YpeA/RimI_acetyltransf"/>
</dbReference>
<dbReference type="GO" id="GO:0005737">
    <property type="term" value="C:cytoplasm"/>
    <property type="evidence" value="ECO:0007669"/>
    <property type="project" value="UniProtKB-SubCell"/>
</dbReference>
<dbReference type="InterPro" id="IPR000182">
    <property type="entry name" value="GNAT_dom"/>
</dbReference>
<dbReference type="InterPro" id="IPR016181">
    <property type="entry name" value="Acyl_CoA_acyltransferase"/>
</dbReference>
<proteinExistence type="inferred from homology"/>
<dbReference type="PANTHER" id="PTHR43420:SF12">
    <property type="entry name" value="N-ACETYLTRANSFERASE DOMAIN-CONTAINING PROTEIN"/>
    <property type="match status" value="1"/>
</dbReference>
<evidence type="ECO:0000259" key="6">
    <source>
        <dbReference type="PROSITE" id="PS51186"/>
    </source>
</evidence>
<keyword evidence="2 5" id="KW-0963">Cytoplasm</keyword>
<evidence type="ECO:0000256" key="3">
    <source>
        <dbReference type="ARBA" id="ARBA00022679"/>
    </source>
</evidence>
<dbReference type="FunCoup" id="A0A6N7EU35">
    <property type="interactions" value="232"/>
</dbReference>
<evidence type="ECO:0000256" key="1">
    <source>
        <dbReference type="ARBA" id="ARBA00005395"/>
    </source>
</evidence>
<comment type="subcellular location">
    <subcellularLocation>
        <location evidence="5">Cytoplasm</location>
    </subcellularLocation>
</comment>
<dbReference type="NCBIfam" id="TIGR01575">
    <property type="entry name" value="rimI"/>
    <property type="match status" value="1"/>
</dbReference>
<gene>
    <name evidence="7" type="primary">rimI</name>
    <name evidence="7" type="ORF">GCU85_06315</name>
</gene>
<dbReference type="Proteomes" id="UP000471298">
    <property type="component" value="Unassembled WGS sequence"/>
</dbReference>
<name>A0A6N7EU35_9GAMM</name>
<dbReference type="CDD" id="cd04301">
    <property type="entry name" value="NAT_SF"/>
    <property type="match status" value="1"/>
</dbReference>
<reference evidence="7 8" key="1">
    <citation type="submission" date="2019-10" db="EMBL/GenBank/DDBJ databases">
        <title>Cardiobacteriales fam. a chemoheterotrophic member of the order Cardiobacteriales, and proposal of Cardiobacteriales fam. nov.</title>
        <authorList>
            <person name="Wang C."/>
        </authorList>
    </citation>
    <scope>NUCLEOTIDE SEQUENCE [LARGE SCALE GENOMIC DNA]</scope>
    <source>
        <strain evidence="7 8">ML27</strain>
    </source>
</reference>
<keyword evidence="3 7" id="KW-0808">Transferase</keyword>
<dbReference type="Pfam" id="PF00583">
    <property type="entry name" value="Acetyltransf_1"/>
    <property type="match status" value="1"/>
</dbReference>
<protein>
    <recommendedName>
        <fullName evidence="5">[Ribosomal protein bS18]-alanine N-acetyltransferase</fullName>
        <ecNumber evidence="5">2.3.1.266</ecNumber>
    </recommendedName>
</protein>
<dbReference type="InterPro" id="IPR006464">
    <property type="entry name" value="AcTrfase_RimI/Ard1"/>
</dbReference>
<dbReference type="PROSITE" id="PS51186">
    <property type="entry name" value="GNAT"/>
    <property type="match status" value="1"/>
</dbReference>